<protein>
    <recommendedName>
        <fullName evidence="6">Twitching motility protein PilT</fullName>
    </recommendedName>
</protein>
<dbReference type="AlphaFoldDB" id="A0A4R3I1U5"/>
<keyword evidence="1" id="KW-0694">RNA-binding</keyword>
<dbReference type="GO" id="GO:0003723">
    <property type="term" value="F:RNA binding"/>
    <property type="evidence" value="ECO:0007669"/>
    <property type="project" value="UniProtKB-KW"/>
</dbReference>
<evidence type="ECO:0000313" key="5">
    <source>
        <dbReference type="Proteomes" id="UP000295382"/>
    </source>
</evidence>
<dbReference type="PANTHER" id="PTHR39081:SF1">
    <property type="entry name" value="MUT7-C RNASE DOMAIN-CONTAINING PROTEIN"/>
    <property type="match status" value="1"/>
</dbReference>
<name>A0A4R3I1U5_PAULE</name>
<dbReference type="Proteomes" id="UP000295382">
    <property type="component" value="Unassembled WGS sequence"/>
</dbReference>
<feature type="domain" description="Ubiquitin Mut7-C" evidence="3">
    <location>
        <begin position="21"/>
        <end position="94"/>
    </location>
</feature>
<evidence type="ECO:0008006" key="6">
    <source>
        <dbReference type="Google" id="ProtNLM"/>
    </source>
</evidence>
<dbReference type="PROSITE" id="PS50889">
    <property type="entry name" value="S4"/>
    <property type="match status" value="1"/>
</dbReference>
<dbReference type="InterPro" id="IPR002782">
    <property type="entry name" value="Mut7-C_RNAse_dom"/>
</dbReference>
<dbReference type="Pfam" id="PF14451">
    <property type="entry name" value="Ub-Mut7C"/>
    <property type="match status" value="1"/>
</dbReference>
<comment type="caution">
    <text evidence="4">The sequence shown here is derived from an EMBL/GenBank/DDBJ whole genome shotgun (WGS) entry which is preliminary data.</text>
</comment>
<evidence type="ECO:0000313" key="4">
    <source>
        <dbReference type="EMBL" id="TCS38595.1"/>
    </source>
</evidence>
<evidence type="ECO:0000259" key="3">
    <source>
        <dbReference type="Pfam" id="PF14451"/>
    </source>
</evidence>
<dbReference type="InterPro" id="IPR027798">
    <property type="entry name" value="Ub_Mut7C"/>
</dbReference>
<evidence type="ECO:0000256" key="1">
    <source>
        <dbReference type="PROSITE-ProRule" id="PRU00182"/>
    </source>
</evidence>
<evidence type="ECO:0000259" key="2">
    <source>
        <dbReference type="Pfam" id="PF01927"/>
    </source>
</evidence>
<dbReference type="EMBL" id="SLZQ01000002">
    <property type="protein sequence ID" value="TCS38595.1"/>
    <property type="molecule type" value="Genomic_DNA"/>
</dbReference>
<feature type="domain" description="Mut7-C RNAse" evidence="2">
    <location>
        <begin position="114"/>
        <end position="256"/>
    </location>
</feature>
<dbReference type="Pfam" id="PF01927">
    <property type="entry name" value="Mut7-C"/>
    <property type="match status" value="1"/>
</dbReference>
<dbReference type="PANTHER" id="PTHR39081">
    <property type="entry name" value="MUT7-C DOMAIN-CONTAINING PROTEIN"/>
    <property type="match status" value="1"/>
</dbReference>
<proteinExistence type="predicted"/>
<gene>
    <name evidence="4" type="ORF">EDC30_102334</name>
</gene>
<organism evidence="4 5">
    <name type="scientific">Paucimonas lemoignei</name>
    <name type="common">Pseudomonas lemoignei</name>
    <dbReference type="NCBI Taxonomy" id="29443"/>
    <lineage>
        <taxon>Bacteria</taxon>
        <taxon>Pseudomonadati</taxon>
        <taxon>Pseudomonadota</taxon>
        <taxon>Betaproteobacteria</taxon>
        <taxon>Burkholderiales</taxon>
        <taxon>Burkholderiaceae</taxon>
        <taxon>Paucimonas</taxon>
    </lineage>
</organism>
<reference evidence="4 5" key="1">
    <citation type="submission" date="2019-03" db="EMBL/GenBank/DDBJ databases">
        <title>Genomic Encyclopedia of Type Strains, Phase IV (KMG-IV): sequencing the most valuable type-strain genomes for metagenomic binning, comparative biology and taxonomic classification.</title>
        <authorList>
            <person name="Goeker M."/>
        </authorList>
    </citation>
    <scope>NUCLEOTIDE SEQUENCE [LARGE SCALE GENOMIC DNA]</scope>
    <source>
        <strain evidence="4 5">DSM 7445</strain>
    </source>
</reference>
<keyword evidence="5" id="KW-1185">Reference proteome</keyword>
<accession>A0A4R3I1U5</accession>
<sequence length="271" mass="30953">MLRAQGKTILSFAGLHIVTRAWFRFYAELNVFVAPPYRQRPFEHACARDASVKHMIEVFGVPHTEVALILVNGEPVDFSYRLCHQDCVSVYPGFLHLGDDAPMPILLQPAGPPAFVADAHMGRLARDLRMLGFDALYRNDFSDDEIVRLAVEENRIVLTRDRDLLMRKPIVRGAYLYSTDSDTQLLEIMRRYRLAEKAKPLSRCLDCNGVLETVSRKEVAQQVPPRSAILHEDFRRCEACGHVYWEGSHVTRMRRRIDTLLTVTCMAIPAN</sequence>